<sequence length="39" mass="4506">MVHTCFCLFMNHNLITSILSFCLTALIPKYNLSFTKLIL</sequence>
<protein>
    <submittedName>
        <fullName evidence="1">Uncharacterized protein</fullName>
    </submittedName>
</protein>
<evidence type="ECO:0000313" key="1">
    <source>
        <dbReference type="EMBL" id="JAE06624.1"/>
    </source>
</evidence>
<reference evidence="1" key="2">
    <citation type="journal article" date="2015" name="Data Brief">
        <title>Shoot transcriptome of the giant reed, Arundo donax.</title>
        <authorList>
            <person name="Barrero R.A."/>
            <person name="Guerrero F.D."/>
            <person name="Moolhuijzen P."/>
            <person name="Goolsby J.A."/>
            <person name="Tidwell J."/>
            <person name="Bellgard S.E."/>
            <person name="Bellgard M.I."/>
        </authorList>
    </citation>
    <scope>NUCLEOTIDE SEQUENCE</scope>
    <source>
        <tissue evidence="1">Shoot tissue taken approximately 20 cm above the soil surface</tissue>
    </source>
</reference>
<reference evidence="1" key="1">
    <citation type="submission" date="2014-09" db="EMBL/GenBank/DDBJ databases">
        <authorList>
            <person name="Magalhaes I.L.F."/>
            <person name="Oliveira U."/>
            <person name="Santos F.R."/>
            <person name="Vidigal T.H.D.A."/>
            <person name="Brescovit A.D."/>
            <person name="Santos A.J."/>
        </authorList>
    </citation>
    <scope>NUCLEOTIDE SEQUENCE</scope>
    <source>
        <tissue evidence="1">Shoot tissue taken approximately 20 cm above the soil surface</tissue>
    </source>
</reference>
<dbReference type="AlphaFoldDB" id="A0A0A9F622"/>
<name>A0A0A9F622_ARUDO</name>
<organism evidence="1">
    <name type="scientific">Arundo donax</name>
    <name type="common">Giant reed</name>
    <name type="synonym">Donax arundinaceus</name>
    <dbReference type="NCBI Taxonomy" id="35708"/>
    <lineage>
        <taxon>Eukaryota</taxon>
        <taxon>Viridiplantae</taxon>
        <taxon>Streptophyta</taxon>
        <taxon>Embryophyta</taxon>
        <taxon>Tracheophyta</taxon>
        <taxon>Spermatophyta</taxon>
        <taxon>Magnoliopsida</taxon>
        <taxon>Liliopsida</taxon>
        <taxon>Poales</taxon>
        <taxon>Poaceae</taxon>
        <taxon>PACMAD clade</taxon>
        <taxon>Arundinoideae</taxon>
        <taxon>Arundineae</taxon>
        <taxon>Arundo</taxon>
    </lineage>
</organism>
<dbReference type="EMBL" id="GBRH01191272">
    <property type="protein sequence ID" value="JAE06624.1"/>
    <property type="molecule type" value="Transcribed_RNA"/>
</dbReference>
<proteinExistence type="predicted"/>
<accession>A0A0A9F622</accession>